<keyword evidence="17" id="KW-1185">Reference proteome</keyword>
<accession>A0AAN6UYC8</accession>
<evidence type="ECO:0000256" key="10">
    <source>
        <dbReference type="ARBA" id="ARBA00022989"/>
    </source>
</evidence>
<proteinExistence type="inferred from homology"/>
<protein>
    <recommendedName>
        <fullName evidence="4">N-acetylgalactosaminide beta-1,3-galactosyltransferase</fullName>
        <ecNumber evidence="4">2.4.1.122</ecNumber>
    </recommendedName>
</protein>
<keyword evidence="10 13" id="KW-1133">Transmembrane helix</keyword>
<dbReference type="Pfam" id="PF00024">
    <property type="entry name" value="PAN_1"/>
    <property type="match status" value="1"/>
</dbReference>
<keyword evidence="9" id="KW-0735">Signal-anchor</keyword>
<evidence type="ECO:0000313" key="17">
    <source>
        <dbReference type="Proteomes" id="UP001302676"/>
    </source>
</evidence>
<organism evidence="16 17">
    <name type="scientific">Dichotomopilus funicola</name>
    <dbReference type="NCBI Taxonomy" id="1934379"/>
    <lineage>
        <taxon>Eukaryota</taxon>
        <taxon>Fungi</taxon>
        <taxon>Dikarya</taxon>
        <taxon>Ascomycota</taxon>
        <taxon>Pezizomycotina</taxon>
        <taxon>Sordariomycetes</taxon>
        <taxon>Sordariomycetidae</taxon>
        <taxon>Sordariales</taxon>
        <taxon>Chaetomiaceae</taxon>
        <taxon>Dichotomopilus</taxon>
    </lineage>
</organism>
<feature type="compositionally biased region" description="Basic and acidic residues" evidence="12">
    <location>
        <begin position="470"/>
        <end position="481"/>
    </location>
</feature>
<dbReference type="InterPro" id="IPR003378">
    <property type="entry name" value="Fringe-like_glycosylTrfase"/>
</dbReference>
<comment type="caution">
    <text evidence="16">The sequence shown here is derived from an EMBL/GenBank/DDBJ whole genome shotgun (WGS) entry which is preliminary data.</text>
</comment>
<feature type="domain" description="Fringe-like glycosyltransferase" evidence="15">
    <location>
        <begin position="201"/>
        <end position="280"/>
    </location>
</feature>
<comment type="pathway">
    <text evidence="2">Protein modification; protein glycosylation.</text>
</comment>
<dbReference type="InterPro" id="IPR026050">
    <property type="entry name" value="C1GALT1/C1GALT1_chp1"/>
</dbReference>
<dbReference type="PANTHER" id="PTHR23033">
    <property type="entry name" value="BETA1,3-GALACTOSYLTRANSFERASE"/>
    <property type="match status" value="1"/>
</dbReference>
<evidence type="ECO:0000256" key="4">
    <source>
        <dbReference type="ARBA" id="ARBA00012557"/>
    </source>
</evidence>
<keyword evidence="11 13" id="KW-0472">Membrane</keyword>
<keyword evidence="8" id="KW-0547">Nucleotide-binding</keyword>
<sequence>MPGFPFPAAPAVLRYRLNRRLGRNLAIAIFFFIALFALWDSHHEKPLPPTFYPFETTSAFSPVSLDRVKSKTLEELCDTFPHHLAQRIQPVLKMGHGENPKMVDAQFGSVSACFRPDELLVFSDLDEMVQGRHAIDILANLPQAYRDPDEQGRTNQDYMNYETMAALARAKKLTPENDPAKGKNGWRLDKYKFLAGVERAWQMRPDRDFYVFYETDTYISWDNMFRFLSTLDPHAPLYMGSPSPGRHDENQNKETWFANGGPGYVLSRGAMEKLFARKSSSETGHLTEPPVSLKYLDLVRSDPCGDSVLGWALWNAGVPLSGFFPLFNTYPVHSMPYTERLWCQPFLTMHKLTPEDLIGVWRWEHGRRTLGNPLLYSDLFDYFPFATPAIPDVREDWDNTNWDRLGPGRDVYVDSVKACQKACEDSPSCLQYHYQGTQSRKCVLQQFINHGVAKKPETVEKKVPIPGTGNEKDKGAGKEKQKFNTIKHKHKYTSGWMKSRISVWVKQHSCPAPQWVFPSIERHY</sequence>
<dbReference type="InterPro" id="IPR003609">
    <property type="entry name" value="Pan_app"/>
</dbReference>
<evidence type="ECO:0000259" key="15">
    <source>
        <dbReference type="Pfam" id="PF02434"/>
    </source>
</evidence>
<dbReference type="AlphaFoldDB" id="A0AAN6UYC8"/>
<evidence type="ECO:0000256" key="11">
    <source>
        <dbReference type="ARBA" id="ARBA00023136"/>
    </source>
</evidence>
<evidence type="ECO:0000256" key="12">
    <source>
        <dbReference type="SAM" id="MobiDB-lite"/>
    </source>
</evidence>
<evidence type="ECO:0000256" key="6">
    <source>
        <dbReference type="ARBA" id="ARBA00022679"/>
    </source>
</evidence>
<reference evidence="16" key="1">
    <citation type="journal article" date="2023" name="Mol. Phylogenet. Evol.">
        <title>Genome-scale phylogeny and comparative genomics of the fungal order Sordariales.</title>
        <authorList>
            <person name="Hensen N."/>
            <person name="Bonometti L."/>
            <person name="Westerberg I."/>
            <person name="Brannstrom I.O."/>
            <person name="Guillou S."/>
            <person name="Cros-Aarteil S."/>
            <person name="Calhoun S."/>
            <person name="Haridas S."/>
            <person name="Kuo A."/>
            <person name="Mondo S."/>
            <person name="Pangilinan J."/>
            <person name="Riley R."/>
            <person name="LaButti K."/>
            <person name="Andreopoulos B."/>
            <person name="Lipzen A."/>
            <person name="Chen C."/>
            <person name="Yan M."/>
            <person name="Daum C."/>
            <person name="Ng V."/>
            <person name="Clum A."/>
            <person name="Steindorff A."/>
            <person name="Ohm R.A."/>
            <person name="Martin F."/>
            <person name="Silar P."/>
            <person name="Natvig D.O."/>
            <person name="Lalanne C."/>
            <person name="Gautier V."/>
            <person name="Ament-Velasquez S.L."/>
            <person name="Kruys A."/>
            <person name="Hutchinson M.I."/>
            <person name="Powell A.J."/>
            <person name="Barry K."/>
            <person name="Miller A.N."/>
            <person name="Grigoriev I.V."/>
            <person name="Debuchy R."/>
            <person name="Gladieux P."/>
            <person name="Hiltunen Thoren M."/>
            <person name="Johannesson H."/>
        </authorList>
    </citation>
    <scope>NUCLEOTIDE SEQUENCE</scope>
    <source>
        <strain evidence="16">CBS 141.50</strain>
    </source>
</reference>
<feature type="transmembrane region" description="Helical" evidence="13">
    <location>
        <begin position="21"/>
        <end position="39"/>
    </location>
</feature>
<dbReference type="EC" id="2.4.1.122" evidence="4"/>
<dbReference type="Gene3D" id="3.90.550.50">
    <property type="match status" value="1"/>
</dbReference>
<comment type="similarity">
    <text evidence="3">Belongs to the glycosyltransferase 31 family. Beta3-Gal-T subfamily.</text>
</comment>
<keyword evidence="7 13" id="KW-0812">Transmembrane</keyword>
<reference evidence="16" key="2">
    <citation type="submission" date="2023-05" db="EMBL/GenBank/DDBJ databases">
        <authorList>
            <consortium name="Lawrence Berkeley National Laboratory"/>
            <person name="Steindorff A."/>
            <person name="Hensen N."/>
            <person name="Bonometti L."/>
            <person name="Westerberg I."/>
            <person name="Brannstrom I.O."/>
            <person name="Guillou S."/>
            <person name="Cros-Aarteil S."/>
            <person name="Calhoun S."/>
            <person name="Haridas S."/>
            <person name="Kuo A."/>
            <person name="Mondo S."/>
            <person name="Pangilinan J."/>
            <person name="Riley R."/>
            <person name="Labutti K."/>
            <person name="Andreopoulos B."/>
            <person name="Lipzen A."/>
            <person name="Chen C."/>
            <person name="Yanf M."/>
            <person name="Daum C."/>
            <person name="Ng V."/>
            <person name="Clum A."/>
            <person name="Ohm R."/>
            <person name="Martin F."/>
            <person name="Silar P."/>
            <person name="Natvig D."/>
            <person name="Lalanne C."/>
            <person name="Gautier V."/>
            <person name="Ament-Velasquez S.L."/>
            <person name="Kruys A."/>
            <person name="Hutchinson M.I."/>
            <person name="Powell A.J."/>
            <person name="Barry K."/>
            <person name="Miller A.N."/>
            <person name="Grigoriev I.V."/>
            <person name="Debuchy R."/>
            <person name="Gladieux P."/>
            <person name="Thoren M.H."/>
            <person name="Johannesson H."/>
        </authorList>
    </citation>
    <scope>NUCLEOTIDE SEQUENCE</scope>
    <source>
        <strain evidence="16">CBS 141.50</strain>
    </source>
</reference>
<dbReference type="GO" id="GO:0000166">
    <property type="term" value="F:nucleotide binding"/>
    <property type="evidence" value="ECO:0007669"/>
    <property type="project" value="UniProtKB-KW"/>
</dbReference>
<evidence type="ECO:0000256" key="5">
    <source>
        <dbReference type="ARBA" id="ARBA00022676"/>
    </source>
</evidence>
<dbReference type="Proteomes" id="UP001302676">
    <property type="component" value="Unassembled WGS sequence"/>
</dbReference>
<feature type="domain" description="Apple" evidence="14">
    <location>
        <begin position="411"/>
        <end position="445"/>
    </location>
</feature>
<gene>
    <name evidence="16" type="ORF">C8A04DRAFT_14077</name>
</gene>
<dbReference type="Pfam" id="PF02434">
    <property type="entry name" value="Fringe"/>
    <property type="match status" value="1"/>
</dbReference>
<dbReference type="RefSeq" id="XP_062634838.1">
    <property type="nucleotide sequence ID" value="XM_062777954.1"/>
</dbReference>
<keyword evidence="5" id="KW-0328">Glycosyltransferase</keyword>
<dbReference type="Gene3D" id="3.50.4.10">
    <property type="entry name" value="Hepatocyte Growth Factor"/>
    <property type="match status" value="1"/>
</dbReference>
<dbReference type="GO" id="GO:0016020">
    <property type="term" value="C:membrane"/>
    <property type="evidence" value="ECO:0007669"/>
    <property type="project" value="UniProtKB-SubCell"/>
</dbReference>
<evidence type="ECO:0000256" key="1">
    <source>
        <dbReference type="ARBA" id="ARBA00004606"/>
    </source>
</evidence>
<evidence type="ECO:0000256" key="9">
    <source>
        <dbReference type="ARBA" id="ARBA00022968"/>
    </source>
</evidence>
<dbReference type="PANTHER" id="PTHR23033:SF43">
    <property type="entry name" value="APPLE DOMAIN-CONTAINING PROTEIN"/>
    <property type="match status" value="1"/>
</dbReference>
<evidence type="ECO:0000256" key="7">
    <source>
        <dbReference type="ARBA" id="ARBA00022692"/>
    </source>
</evidence>
<evidence type="ECO:0000313" key="16">
    <source>
        <dbReference type="EMBL" id="KAK4141467.1"/>
    </source>
</evidence>
<evidence type="ECO:0000256" key="3">
    <source>
        <dbReference type="ARBA" id="ARBA00006462"/>
    </source>
</evidence>
<dbReference type="EMBL" id="MU853611">
    <property type="protein sequence ID" value="KAK4141467.1"/>
    <property type="molecule type" value="Genomic_DNA"/>
</dbReference>
<comment type="subcellular location">
    <subcellularLocation>
        <location evidence="1">Membrane</location>
        <topology evidence="1">Single-pass type II membrane protein</topology>
    </subcellularLocation>
</comment>
<evidence type="ECO:0000259" key="14">
    <source>
        <dbReference type="Pfam" id="PF00024"/>
    </source>
</evidence>
<dbReference type="GeneID" id="87814567"/>
<dbReference type="GO" id="GO:0016263">
    <property type="term" value="F:glycoprotein-N-acetylgalactosamine 3-beta-galactosyltransferase activity"/>
    <property type="evidence" value="ECO:0007669"/>
    <property type="project" value="UniProtKB-EC"/>
</dbReference>
<evidence type="ECO:0000256" key="8">
    <source>
        <dbReference type="ARBA" id="ARBA00022741"/>
    </source>
</evidence>
<name>A0AAN6UYC8_9PEZI</name>
<evidence type="ECO:0000256" key="13">
    <source>
        <dbReference type="SAM" id="Phobius"/>
    </source>
</evidence>
<feature type="region of interest" description="Disordered" evidence="12">
    <location>
        <begin position="462"/>
        <end position="481"/>
    </location>
</feature>
<evidence type="ECO:0000256" key="2">
    <source>
        <dbReference type="ARBA" id="ARBA00004922"/>
    </source>
</evidence>
<keyword evidence="6" id="KW-0808">Transferase</keyword>